<keyword evidence="1" id="KW-1133">Transmembrane helix</keyword>
<feature type="transmembrane region" description="Helical" evidence="1">
    <location>
        <begin position="146"/>
        <end position="164"/>
    </location>
</feature>
<reference evidence="2 3" key="1">
    <citation type="journal article" date="2017" name="Nat. Commun.">
        <title>Genome assembly with in vitro proximity ligation data and whole-genome triplication in lettuce.</title>
        <authorList>
            <person name="Reyes-Chin-Wo S."/>
            <person name="Wang Z."/>
            <person name="Yang X."/>
            <person name="Kozik A."/>
            <person name="Arikit S."/>
            <person name="Song C."/>
            <person name="Xia L."/>
            <person name="Froenicke L."/>
            <person name="Lavelle D.O."/>
            <person name="Truco M.J."/>
            <person name="Xia R."/>
            <person name="Zhu S."/>
            <person name="Xu C."/>
            <person name="Xu H."/>
            <person name="Xu X."/>
            <person name="Cox K."/>
            <person name="Korf I."/>
            <person name="Meyers B.C."/>
            <person name="Michelmore R.W."/>
        </authorList>
    </citation>
    <scope>NUCLEOTIDE SEQUENCE [LARGE SCALE GENOMIC DNA]</scope>
    <source>
        <strain evidence="3">cv. Salinas</strain>
        <tissue evidence="2">Seedlings</tissue>
    </source>
</reference>
<keyword evidence="1" id="KW-0812">Transmembrane</keyword>
<proteinExistence type="predicted"/>
<protein>
    <submittedName>
        <fullName evidence="2">Uncharacterized protein</fullName>
    </submittedName>
</protein>
<keyword evidence="1" id="KW-0472">Membrane</keyword>
<dbReference type="EMBL" id="NBSK02000002">
    <property type="protein sequence ID" value="KAJ0221324.1"/>
    <property type="molecule type" value="Genomic_DNA"/>
</dbReference>
<evidence type="ECO:0000313" key="3">
    <source>
        <dbReference type="Proteomes" id="UP000235145"/>
    </source>
</evidence>
<comment type="caution">
    <text evidence="2">The sequence shown here is derived from an EMBL/GenBank/DDBJ whole genome shotgun (WGS) entry which is preliminary data.</text>
</comment>
<accession>A0A9R1WCQ2</accession>
<evidence type="ECO:0000313" key="2">
    <source>
        <dbReference type="EMBL" id="KAJ0221324.1"/>
    </source>
</evidence>
<keyword evidence="3" id="KW-1185">Reference proteome</keyword>
<organism evidence="2 3">
    <name type="scientific">Lactuca sativa</name>
    <name type="common">Garden lettuce</name>
    <dbReference type="NCBI Taxonomy" id="4236"/>
    <lineage>
        <taxon>Eukaryota</taxon>
        <taxon>Viridiplantae</taxon>
        <taxon>Streptophyta</taxon>
        <taxon>Embryophyta</taxon>
        <taxon>Tracheophyta</taxon>
        <taxon>Spermatophyta</taxon>
        <taxon>Magnoliopsida</taxon>
        <taxon>eudicotyledons</taxon>
        <taxon>Gunneridae</taxon>
        <taxon>Pentapetalae</taxon>
        <taxon>asterids</taxon>
        <taxon>campanulids</taxon>
        <taxon>Asterales</taxon>
        <taxon>Asteraceae</taxon>
        <taxon>Cichorioideae</taxon>
        <taxon>Cichorieae</taxon>
        <taxon>Lactucinae</taxon>
        <taxon>Lactuca</taxon>
    </lineage>
</organism>
<gene>
    <name evidence="2" type="ORF">LSAT_V11C200069610</name>
</gene>
<sequence>MNAFPNRLFIIIRQNCKFGPCGLPKPLDGVRKVSSLHQRSKIKRSSNKCLLLLRLSSTSTATSFKNVVLLLWECCFCANLMDLTKPWSSFLCMPKMVSKIILGYDISGSRCGFLGWVDPPVCQRSTVIIPELLRTMNRYEVEVGKLKMCLLASWVLFLLFVLFWN</sequence>
<name>A0A9R1WCQ2_LACSA</name>
<evidence type="ECO:0000256" key="1">
    <source>
        <dbReference type="SAM" id="Phobius"/>
    </source>
</evidence>
<dbReference type="AlphaFoldDB" id="A0A9R1WCQ2"/>
<dbReference type="Proteomes" id="UP000235145">
    <property type="component" value="Unassembled WGS sequence"/>
</dbReference>